<feature type="compositionally biased region" description="Low complexity" evidence="1">
    <location>
        <begin position="55"/>
        <end position="66"/>
    </location>
</feature>
<gene>
    <name evidence="2" type="ORF">HKK74_28505</name>
</gene>
<accession>A0ABR7LY59</accession>
<organism evidence="2 3">
    <name type="scientific">Actinomadura alba</name>
    <dbReference type="NCBI Taxonomy" id="406431"/>
    <lineage>
        <taxon>Bacteria</taxon>
        <taxon>Bacillati</taxon>
        <taxon>Actinomycetota</taxon>
        <taxon>Actinomycetes</taxon>
        <taxon>Streptosporangiales</taxon>
        <taxon>Thermomonosporaceae</taxon>
        <taxon>Actinomadura</taxon>
    </lineage>
</organism>
<proteinExistence type="predicted"/>
<reference evidence="2 3" key="1">
    <citation type="submission" date="2020-06" db="EMBL/GenBank/DDBJ databases">
        <title>Actinomadura xiongansis sp. nov., isolated from soil of Baiyangdian.</title>
        <authorList>
            <person name="Zhang X."/>
        </authorList>
    </citation>
    <scope>NUCLEOTIDE SEQUENCE [LARGE SCALE GENOMIC DNA]</scope>
    <source>
        <strain evidence="2 3">HBUM206468</strain>
    </source>
</reference>
<dbReference type="Proteomes" id="UP000805614">
    <property type="component" value="Unassembled WGS sequence"/>
</dbReference>
<evidence type="ECO:0000313" key="2">
    <source>
        <dbReference type="EMBL" id="MBC6469405.1"/>
    </source>
</evidence>
<evidence type="ECO:0000256" key="1">
    <source>
        <dbReference type="SAM" id="MobiDB-lite"/>
    </source>
</evidence>
<evidence type="ECO:0000313" key="3">
    <source>
        <dbReference type="Proteomes" id="UP000805614"/>
    </source>
</evidence>
<sequence length="77" mass="8565">MRIDELAALVGIPTRIVRRHHPHLRLLPDSDVLAQRHGRHERPDDLDDAEPGDLRVAPLTARPTAPPAAVKMLEETA</sequence>
<feature type="region of interest" description="Disordered" evidence="1">
    <location>
        <begin position="37"/>
        <end position="66"/>
    </location>
</feature>
<protein>
    <submittedName>
        <fullName evidence="2">Uncharacterized protein</fullName>
    </submittedName>
</protein>
<keyword evidence="3" id="KW-1185">Reference proteome</keyword>
<name>A0ABR7LY59_9ACTN</name>
<dbReference type="EMBL" id="JABVEC010000026">
    <property type="protein sequence ID" value="MBC6469405.1"/>
    <property type="molecule type" value="Genomic_DNA"/>
</dbReference>
<dbReference type="RefSeq" id="WP_187246447.1">
    <property type="nucleotide sequence ID" value="NZ_BAAAOK010000009.1"/>
</dbReference>
<comment type="caution">
    <text evidence="2">The sequence shown here is derived from an EMBL/GenBank/DDBJ whole genome shotgun (WGS) entry which is preliminary data.</text>
</comment>